<evidence type="ECO:0000256" key="1">
    <source>
        <dbReference type="PIRSR" id="PIRSR001221-1"/>
    </source>
</evidence>
<dbReference type="RefSeq" id="XP_015589791.1">
    <property type="nucleotide sequence ID" value="XM_015734305.2"/>
</dbReference>
<dbReference type="PIRSF" id="PIRSF001221">
    <property type="entry name" value="Amidase_fungi"/>
    <property type="match status" value="1"/>
</dbReference>
<dbReference type="AlphaFoldDB" id="A0AAJ7FFV9"/>
<dbReference type="InterPro" id="IPR036928">
    <property type="entry name" value="AS_sf"/>
</dbReference>
<dbReference type="SUPFAM" id="SSF75304">
    <property type="entry name" value="Amidase signature (AS) enzymes"/>
    <property type="match status" value="1"/>
</dbReference>
<dbReference type="InterPro" id="IPR052739">
    <property type="entry name" value="FAAH2"/>
</dbReference>
<dbReference type="Proteomes" id="UP000694920">
    <property type="component" value="Unplaced"/>
</dbReference>
<dbReference type="RefSeq" id="XP_015589790.1">
    <property type="nucleotide sequence ID" value="XM_015734304.2"/>
</dbReference>
<gene>
    <name evidence="4 5" type="primary">LOC107265166</name>
</gene>
<dbReference type="Gene3D" id="3.90.1300.10">
    <property type="entry name" value="Amidase signature (AS) domain"/>
    <property type="match status" value="1"/>
</dbReference>
<evidence type="ECO:0000313" key="3">
    <source>
        <dbReference type="Proteomes" id="UP000694920"/>
    </source>
</evidence>
<dbReference type="GeneID" id="107265166"/>
<dbReference type="PANTHER" id="PTHR43372">
    <property type="entry name" value="FATTY-ACID AMIDE HYDROLASE"/>
    <property type="match status" value="1"/>
</dbReference>
<sequence length="550" mass="61022">MELALSALTTLLANLRFNLVEMANAVTQRVIWGLMFVLRCFIIPVTRLRKFTERKQCPPIRNKILLLSATEIATRIRKKELTSEEVVAAYIDRCKEVNPVVNAIVQTRFDDALEEARKVDFSLEANGKNKEELSRETPLLGIPVTVKESIAVRGLSHCAGTQKETPRTAKEDAEVVKRIREAGGIPILVSNTPEMCMCWESYNKVTGTTWNPYDTKRTAGGSSGGEAALLGSGASVLSLSSDIGGSARLPAMFCGVFGHKPTPGWVSTVGHMPNCDDISWTMFFSIGPMVRYAVDLPLLLNVMSDHPLAAVQLNKKVALKDMKFFYMEDDCGSGATDAVDREIKSGIRRLVKHLETAHGIKAIKAELTDMKFAFEIATTILLGIDGADSIFMKDSNPYEWKSVFVEVLRYVSLLSPHTFPNIAYGVLKRIAEKIPRAHYEKMVEKNASLKKQFEDLLGDNGVLIYPTFVSAAHYPYEIYHKVCNVSYMMIFNSLGLPVTQCPMGLNRNGLPIGLQVVANPNNDHLSITLAREIEKAFGGWREPVNNEKMV</sequence>
<feature type="active site" description="Charge relay system" evidence="1">
    <location>
        <position position="147"/>
    </location>
</feature>
<reference evidence="4 5" key="1">
    <citation type="submission" date="2025-04" db="UniProtKB">
        <authorList>
            <consortium name="RefSeq"/>
        </authorList>
    </citation>
    <scope>IDENTIFICATION</scope>
</reference>
<dbReference type="InterPro" id="IPR023631">
    <property type="entry name" value="Amidase_dom"/>
</dbReference>
<feature type="active site" description="Acyl-ester intermediate" evidence="1">
    <location>
        <position position="246"/>
    </location>
</feature>
<dbReference type="KEGG" id="ccin:107265166"/>
<feature type="active site" description="Charge relay system" evidence="1">
    <location>
        <position position="222"/>
    </location>
</feature>
<proteinExistence type="predicted"/>
<dbReference type="Pfam" id="PF01425">
    <property type="entry name" value="Amidase"/>
    <property type="match status" value="1"/>
</dbReference>
<feature type="domain" description="Amidase" evidence="2">
    <location>
        <begin position="85"/>
        <end position="524"/>
    </location>
</feature>
<accession>A0AAJ7FFV9</accession>
<keyword evidence="4 5" id="KW-0378">Hydrolase</keyword>
<organism evidence="3 5">
    <name type="scientific">Cephus cinctus</name>
    <name type="common">Wheat stem sawfly</name>
    <dbReference type="NCBI Taxonomy" id="211228"/>
    <lineage>
        <taxon>Eukaryota</taxon>
        <taxon>Metazoa</taxon>
        <taxon>Ecdysozoa</taxon>
        <taxon>Arthropoda</taxon>
        <taxon>Hexapoda</taxon>
        <taxon>Insecta</taxon>
        <taxon>Pterygota</taxon>
        <taxon>Neoptera</taxon>
        <taxon>Endopterygota</taxon>
        <taxon>Hymenoptera</taxon>
        <taxon>Cephoidea</taxon>
        <taxon>Cephidae</taxon>
        <taxon>Cephus</taxon>
    </lineage>
</organism>
<evidence type="ECO:0000313" key="4">
    <source>
        <dbReference type="RefSeq" id="XP_015589790.1"/>
    </source>
</evidence>
<protein>
    <submittedName>
        <fullName evidence="4 5">Fatty-acid amide hydrolase 2 isoform X1</fullName>
    </submittedName>
</protein>
<dbReference type="GO" id="GO:0012505">
    <property type="term" value="C:endomembrane system"/>
    <property type="evidence" value="ECO:0007669"/>
    <property type="project" value="TreeGrafter"/>
</dbReference>
<evidence type="ECO:0000259" key="2">
    <source>
        <dbReference type="Pfam" id="PF01425"/>
    </source>
</evidence>
<name>A0AAJ7FFV9_CEPCN</name>
<dbReference type="PANTHER" id="PTHR43372:SF2">
    <property type="entry name" value="IP13792P"/>
    <property type="match status" value="1"/>
</dbReference>
<evidence type="ECO:0000313" key="5">
    <source>
        <dbReference type="RefSeq" id="XP_015589791.1"/>
    </source>
</evidence>
<dbReference type="GO" id="GO:0016787">
    <property type="term" value="F:hydrolase activity"/>
    <property type="evidence" value="ECO:0007669"/>
    <property type="project" value="UniProtKB-KW"/>
</dbReference>
<keyword evidence="3" id="KW-1185">Reference proteome</keyword>